<dbReference type="AlphaFoldDB" id="A0A0G1A126"/>
<reference evidence="1 2" key="1">
    <citation type="journal article" date="2015" name="Nature">
        <title>rRNA introns, odd ribosomes, and small enigmatic genomes across a large radiation of phyla.</title>
        <authorList>
            <person name="Brown C.T."/>
            <person name="Hug L.A."/>
            <person name="Thomas B.C."/>
            <person name="Sharon I."/>
            <person name="Castelle C.J."/>
            <person name="Singh A."/>
            <person name="Wilkins M.J."/>
            <person name="Williams K.H."/>
            <person name="Banfield J.F."/>
        </authorList>
    </citation>
    <scope>NUCLEOTIDE SEQUENCE [LARGE SCALE GENOMIC DNA]</scope>
</reference>
<accession>A0A0G1A126</accession>
<sequence>MEKCDMKIFTKDKNYSLPEVIDICNQNGLITVDCLKDENMISIEKEGADCLFEFHKIGDDLFKLTWAYA</sequence>
<evidence type="ECO:0000313" key="2">
    <source>
        <dbReference type="Proteomes" id="UP000034837"/>
    </source>
</evidence>
<organism evidence="1 2">
    <name type="scientific">Candidatus Magasanikbacteria bacterium GW2011_GWA2_42_32</name>
    <dbReference type="NCBI Taxonomy" id="1619039"/>
    <lineage>
        <taxon>Bacteria</taxon>
        <taxon>Candidatus Magasanikiibacteriota</taxon>
    </lineage>
</organism>
<name>A0A0G1A126_9BACT</name>
<protein>
    <submittedName>
        <fullName evidence="1">Uncharacterized protein</fullName>
    </submittedName>
</protein>
<dbReference type="EMBL" id="LCDO01000030">
    <property type="protein sequence ID" value="KKS54632.1"/>
    <property type="molecule type" value="Genomic_DNA"/>
</dbReference>
<evidence type="ECO:0000313" key="1">
    <source>
        <dbReference type="EMBL" id="KKS54632.1"/>
    </source>
</evidence>
<dbReference type="Proteomes" id="UP000034837">
    <property type="component" value="Unassembled WGS sequence"/>
</dbReference>
<comment type="caution">
    <text evidence="1">The sequence shown here is derived from an EMBL/GenBank/DDBJ whole genome shotgun (WGS) entry which is preliminary data.</text>
</comment>
<proteinExistence type="predicted"/>
<gene>
    <name evidence="1" type="ORF">UV20_C0030G0002</name>
</gene>